<comment type="caution">
    <text evidence="1">The sequence shown here is derived from an EMBL/GenBank/DDBJ whole genome shotgun (WGS) entry which is preliminary data.</text>
</comment>
<proteinExistence type="predicted"/>
<evidence type="ECO:0000313" key="2">
    <source>
        <dbReference type="Proteomes" id="UP001497522"/>
    </source>
</evidence>
<sequence length="117" mass="12119">MELGWRNLAEEVLGAGPAAEVGDVDVPPDGGGTFETVVEGPGDSAGEVDAGGGVDEGGTTLGAGAVVGADLVRSESPAPLTKQPQCFYQVYVIRFHLIIYVSWTSQLHDHAIIELDV</sequence>
<organism evidence="1 2">
    <name type="scientific">Sphagnum jensenii</name>
    <dbReference type="NCBI Taxonomy" id="128206"/>
    <lineage>
        <taxon>Eukaryota</taxon>
        <taxon>Viridiplantae</taxon>
        <taxon>Streptophyta</taxon>
        <taxon>Embryophyta</taxon>
        <taxon>Bryophyta</taxon>
        <taxon>Sphagnophytina</taxon>
        <taxon>Sphagnopsida</taxon>
        <taxon>Sphagnales</taxon>
        <taxon>Sphagnaceae</taxon>
        <taxon>Sphagnum</taxon>
    </lineage>
</organism>
<gene>
    <name evidence="1" type="ORF">CSSPJE1EN2_LOCUS26587</name>
</gene>
<evidence type="ECO:0000313" key="1">
    <source>
        <dbReference type="EMBL" id="CAK9856655.1"/>
    </source>
</evidence>
<name>A0ABP1A0X2_9BRYO</name>
<keyword evidence="2" id="KW-1185">Reference proteome</keyword>
<dbReference type="EMBL" id="CAXHBF010000555">
    <property type="protein sequence ID" value="CAK9856655.1"/>
    <property type="molecule type" value="Genomic_DNA"/>
</dbReference>
<accession>A0ABP1A0X2</accession>
<dbReference type="Proteomes" id="UP001497522">
    <property type="component" value="Unassembled WGS sequence"/>
</dbReference>
<reference evidence="1" key="1">
    <citation type="submission" date="2024-03" db="EMBL/GenBank/DDBJ databases">
        <authorList>
            <consortium name="ELIXIR-Norway"/>
            <consortium name="Elixir Norway"/>
        </authorList>
    </citation>
    <scope>NUCLEOTIDE SEQUENCE</scope>
</reference>
<protein>
    <submittedName>
        <fullName evidence="1">Uncharacterized protein</fullName>
    </submittedName>
</protein>